<gene>
    <name evidence="50" type="primary">LOC110978166</name>
</gene>
<dbReference type="OMA" id="HHEIRIA"/>
<comment type="catalytic activity">
    <reaction evidence="29">
        <text>7-dehydrocholesterol + reduced [NADPH--hemoprotein reductase] + O2 = cholesta-5,7-dien-3beta,25-diol + oxidized [NADPH--hemoprotein reductase] + H2O + H(+)</text>
        <dbReference type="Rhea" id="RHEA:53240"/>
        <dbReference type="Rhea" id="RHEA-COMP:11964"/>
        <dbReference type="Rhea" id="RHEA-COMP:11965"/>
        <dbReference type="ChEBI" id="CHEBI:15377"/>
        <dbReference type="ChEBI" id="CHEBI:15378"/>
        <dbReference type="ChEBI" id="CHEBI:15379"/>
        <dbReference type="ChEBI" id="CHEBI:17759"/>
        <dbReference type="ChEBI" id="CHEBI:57618"/>
        <dbReference type="ChEBI" id="CHEBI:58210"/>
        <dbReference type="ChEBI" id="CHEBI:137057"/>
    </reaction>
    <physiologicalReaction direction="left-to-right" evidence="29">
        <dbReference type="Rhea" id="RHEA:53241"/>
    </physiologicalReaction>
</comment>
<dbReference type="AlphaFoldDB" id="A0A8B7Y7V2"/>
<dbReference type="OrthoDB" id="1470350at2759"/>
<comment type="catalytic activity">
    <reaction evidence="36">
        <text>(24S)-hydroxycholesterol + reduced [NADPH--hemoprotein reductase] + O2 = (24S,25R)-24,26-dihydroxycholesterol + oxidized [NADPH--hemoprotein reductase] + H2O + H(+)</text>
        <dbReference type="Rhea" id="RHEA:46388"/>
        <dbReference type="Rhea" id="RHEA-COMP:11964"/>
        <dbReference type="Rhea" id="RHEA-COMP:11965"/>
        <dbReference type="ChEBI" id="CHEBI:15377"/>
        <dbReference type="ChEBI" id="CHEBI:15378"/>
        <dbReference type="ChEBI" id="CHEBI:15379"/>
        <dbReference type="ChEBI" id="CHEBI:34310"/>
        <dbReference type="ChEBI" id="CHEBI:57618"/>
        <dbReference type="ChEBI" id="CHEBI:58210"/>
        <dbReference type="ChEBI" id="CHEBI:86165"/>
    </reaction>
    <physiologicalReaction direction="left-to-right" evidence="36">
        <dbReference type="Rhea" id="RHEA:46389"/>
    </physiologicalReaction>
</comment>
<evidence type="ECO:0000256" key="43">
    <source>
        <dbReference type="ARBA" id="ARBA00077287"/>
    </source>
</evidence>
<comment type="catalytic activity">
    <reaction evidence="32">
        <text>testosterone + reduced [NADPH--hemoprotein reductase] + O2 = 6beta,17beta-dihydroxyandrost-4-en-3-one + oxidized [NADPH--hemoprotein reductase] + H2O + H(+)</text>
        <dbReference type="Rhea" id="RHEA:46296"/>
        <dbReference type="Rhea" id="RHEA-COMP:11964"/>
        <dbReference type="Rhea" id="RHEA-COMP:11965"/>
        <dbReference type="ChEBI" id="CHEBI:15377"/>
        <dbReference type="ChEBI" id="CHEBI:15378"/>
        <dbReference type="ChEBI" id="CHEBI:15379"/>
        <dbReference type="ChEBI" id="CHEBI:17347"/>
        <dbReference type="ChEBI" id="CHEBI:34477"/>
        <dbReference type="ChEBI" id="CHEBI:57618"/>
        <dbReference type="ChEBI" id="CHEBI:58210"/>
    </reaction>
    <physiologicalReaction direction="left-to-right" evidence="32">
        <dbReference type="Rhea" id="RHEA:46297"/>
    </physiologicalReaction>
</comment>
<evidence type="ECO:0000256" key="42">
    <source>
        <dbReference type="ARBA" id="ARBA00068948"/>
    </source>
</evidence>
<reference evidence="50" key="1">
    <citation type="submission" date="2025-08" db="UniProtKB">
        <authorList>
            <consortium name="RefSeq"/>
        </authorList>
    </citation>
    <scope>IDENTIFICATION</scope>
</reference>
<dbReference type="CDD" id="cd20613">
    <property type="entry name" value="CYP46A1-like"/>
    <property type="match status" value="1"/>
</dbReference>
<evidence type="ECO:0000256" key="36">
    <source>
        <dbReference type="ARBA" id="ARBA00051763"/>
    </source>
</evidence>
<evidence type="ECO:0000256" key="2">
    <source>
        <dbReference type="ARBA" id="ARBA00004111"/>
    </source>
</evidence>
<comment type="catalytic activity">
    <reaction evidence="34">
        <text>7alpha-hydroxycholesterol + reduced [NADPH--hemoprotein reductase] + O2 = (24S)-7alpha-dihydroxycholesterol + oxidized [NADPH--hemoprotein reductase] + H2O + H(+)</text>
        <dbReference type="Rhea" id="RHEA:46380"/>
        <dbReference type="Rhea" id="RHEA-COMP:11964"/>
        <dbReference type="Rhea" id="RHEA-COMP:11965"/>
        <dbReference type="ChEBI" id="CHEBI:15377"/>
        <dbReference type="ChEBI" id="CHEBI:15378"/>
        <dbReference type="ChEBI" id="CHEBI:15379"/>
        <dbReference type="ChEBI" id="CHEBI:17500"/>
        <dbReference type="ChEBI" id="CHEBI:37640"/>
        <dbReference type="ChEBI" id="CHEBI:57618"/>
        <dbReference type="ChEBI" id="CHEBI:58210"/>
    </reaction>
    <physiologicalReaction direction="left-to-right" evidence="34">
        <dbReference type="Rhea" id="RHEA:46381"/>
    </physiologicalReaction>
</comment>
<keyword evidence="13 48" id="KW-1133">Transmembrane helix</keyword>
<dbReference type="Proteomes" id="UP000694845">
    <property type="component" value="Unplaced"/>
</dbReference>
<evidence type="ECO:0000256" key="46">
    <source>
        <dbReference type="PIRSR" id="PIRSR602401-1"/>
    </source>
</evidence>
<evidence type="ECO:0000256" key="19">
    <source>
        <dbReference type="ARBA" id="ARBA00023136"/>
    </source>
</evidence>
<evidence type="ECO:0000256" key="6">
    <source>
        <dbReference type="ARBA" id="ARBA00010617"/>
    </source>
</evidence>
<evidence type="ECO:0000256" key="8">
    <source>
        <dbReference type="ARBA" id="ARBA00022617"/>
    </source>
</evidence>
<evidence type="ECO:0000256" key="34">
    <source>
        <dbReference type="ARBA" id="ARBA00051606"/>
    </source>
</evidence>
<dbReference type="FunFam" id="1.10.630.10:FF:000031">
    <property type="entry name" value="cholesterol 24-hydroxylase isoform X2"/>
    <property type="match status" value="1"/>
</dbReference>
<evidence type="ECO:0000256" key="16">
    <source>
        <dbReference type="ARBA" id="ARBA00023018"/>
    </source>
</evidence>
<dbReference type="PROSITE" id="PS00086">
    <property type="entry name" value="CYTOCHROME_P450"/>
    <property type="match status" value="1"/>
</dbReference>
<sequence length="509" mass="57833">MAAVTLATCLLGLMLILLVCVGLLFAVFVFYVYYQHCKYAHIPTAPRKGLKGFLFGHASLMIEYQRKSLSFSDAVVDMMRQCGPVFTVFFFFTPVIFVLDPDFVKELLCTDTHPKPYAAYKIFMKILGNRFLGNGLVSDVNPATHAQKRALFSPAFHRRYLQGLMGQFNTGADLLIEKLSPKADGKTEVVMLDELNGTTLDIIAKVAFGMDLNVTLDDNSPFKKAVSKCFQGADVERTFPLTRFSPFPASRKIRKEVRDSLHFLRETGRQCIEERLRAIEKQEDVPNDILTHILKEVDCFKGEQAIDEEGLIDEFVTFFIAGQETTANLLSFTLVELGHHPEVMHRLKTEIDAVYGDKEFLEYADIGKFTYMIQVFKESLRLWPPVAGTSRQLACDVTVKGYKLPKGSLVFPNTYAMARMEEFFHDPLQFDPDRFKASDDKPQYAYFPFSLGSRNCIGQQFALIEARVLLAKLLHKFNFKLVPGQGYGILDEITLKPKGRCRNYLTLRE</sequence>
<comment type="catalytic activity">
    <reaction evidence="39">
        <text>desmosterol + reduced [NADPH--hemoprotein reductase] + O2 = (24S)-25-epoxycholesterol + oxidized [NADPH--hemoprotein reductase] + H2O + H(+)</text>
        <dbReference type="Rhea" id="RHEA:53232"/>
        <dbReference type="Rhea" id="RHEA-COMP:11964"/>
        <dbReference type="Rhea" id="RHEA-COMP:11965"/>
        <dbReference type="ChEBI" id="CHEBI:15377"/>
        <dbReference type="ChEBI" id="CHEBI:15378"/>
        <dbReference type="ChEBI" id="CHEBI:15379"/>
        <dbReference type="ChEBI" id="CHEBI:17737"/>
        <dbReference type="ChEBI" id="CHEBI:41633"/>
        <dbReference type="ChEBI" id="CHEBI:57618"/>
        <dbReference type="ChEBI" id="CHEBI:58210"/>
    </reaction>
    <physiologicalReaction direction="left-to-right" evidence="39">
        <dbReference type="Rhea" id="RHEA:53233"/>
    </physiologicalReaction>
</comment>
<evidence type="ECO:0000256" key="13">
    <source>
        <dbReference type="ARBA" id="ARBA00022989"/>
    </source>
</evidence>
<keyword evidence="17 47" id="KW-0503">Monooxygenase</keyword>
<dbReference type="RefSeq" id="XP_022088637.1">
    <property type="nucleotide sequence ID" value="XM_022232945.1"/>
</dbReference>
<evidence type="ECO:0000256" key="28">
    <source>
        <dbReference type="ARBA" id="ARBA00050430"/>
    </source>
</evidence>
<evidence type="ECO:0000313" key="49">
    <source>
        <dbReference type="Proteomes" id="UP000694845"/>
    </source>
</evidence>
<keyword evidence="10 46" id="KW-0479">Metal-binding</keyword>
<evidence type="ECO:0000256" key="4">
    <source>
        <dbReference type="ARBA" id="ARBA00004389"/>
    </source>
</evidence>
<evidence type="ECO:0000256" key="32">
    <source>
        <dbReference type="ARBA" id="ARBA00051503"/>
    </source>
</evidence>
<evidence type="ECO:0000313" key="50">
    <source>
        <dbReference type="RefSeq" id="XP_022088637.1"/>
    </source>
</evidence>
<evidence type="ECO:0000256" key="9">
    <source>
        <dbReference type="ARBA" id="ARBA00022692"/>
    </source>
</evidence>
<dbReference type="InterPro" id="IPR017972">
    <property type="entry name" value="Cyt_P450_CS"/>
</dbReference>
<dbReference type="PRINTS" id="PR00385">
    <property type="entry name" value="P450"/>
</dbReference>
<dbReference type="GO" id="GO:0098794">
    <property type="term" value="C:postsynapse"/>
    <property type="evidence" value="ECO:0007669"/>
    <property type="project" value="UniProtKB-SubCell"/>
</dbReference>
<evidence type="ECO:0000256" key="27">
    <source>
        <dbReference type="ARBA" id="ARBA00050344"/>
    </source>
</evidence>
<comment type="pathway">
    <text evidence="5">Lipid metabolism; C21-steroid hormone metabolism.</text>
</comment>
<dbReference type="GO" id="GO:0006707">
    <property type="term" value="P:cholesterol catabolic process"/>
    <property type="evidence" value="ECO:0007669"/>
    <property type="project" value="InterPro"/>
</dbReference>
<dbReference type="SUPFAM" id="SSF48264">
    <property type="entry name" value="Cytochrome P450"/>
    <property type="match status" value="1"/>
</dbReference>
<evidence type="ECO:0000256" key="10">
    <source>
        <dbReference type="ARBA" id="ARBA00022723"/>
    </source>
</evidence>
<dbReference type="GeneID" id="110978166"/>
<keyword evidence="8 46" id="KW-0349">Heme</keyword>
<keyword evidence="7" id="KW-0153">Cholesterol metabolism</keyword>
<evidence type="ECO:0000256" key="39">
    <source>
        <dbReference type="ARBA" id="ARBA00052870"/>
    </source>
</evidence>
<evidence type="ECO:0000256" key="24">
    <source>
        <dbReference type="ARBA" id="ARBA00034110"/>
    </source>
</evidence>
<comment type="catalytic activity">
    <reaction evidence="33">
        <text>4beta-hydroxycholesterol + reduced [NADPH--hemoprotein reductase] + O2 = 4beta,24S-dihydroxycholesterol + oxidized [NADPH--hemoprotein reductase] + H2O + H(+)</text>
        <dbReference type="Rhea" id="RHEA:46392"/>
        <dbReference type="Rhea" id="RHEA-COMP:11964"/>
        <dbReference type="Rhea" id="RHEA-COMP:11965"/>
        <dbReference type="ChEBI" id="CHEBI:15377"/>
        <dbReference type="ChEBI" id="CHEBI:15378"/>
        <dbReference type="ChEBI" id="CHEBI:15379"/>
        <dbReference type="ChEBI" id="CHEBI:57618"/>
        <dbReference type="ChEBI" id="CHEBI:58210"/>
        <dbReference type="ChEBI" id="CHEBI:85778"/>
        <dbReference type="ChEBI" id="CHEBI:86087"/>
    </reaction>
    <physiologicalReaction direction="left-to-right" evidence="33">
        <dbReference type="Rhea" id="RHEA:46393"/>
    </physiologicalReaction>
</comment>
<keyword evidence="14 47" id="KW-0560">Oxidoreductase</keyword>
<evidence type="ECO:0000256" key="45">
    <source>
        <dbReference type="ARBA" id="ARBA00080170"/>
    </source>
</evidence>
<dbReference type="GO" id="GO:0020037">
    <property type="term" value="F:heme binding"/>
    <property type="evidence" value="ECO:0007669"/>
    <property type="project" value="InterPro"/>
</dbReference>
<evidence type="ECO:0000256" key="31">
    <source>
        <dbReference type="ARBA" id="ARBA00051188"/>
    </source>
</evidence>
<comment type="similarity">
    <text evidence="6 47">Belongs to the cytochrome P450 family.</text>
</comment>
<keyword evidence="49" id="KW-1185">Reference proteome</keyword>
<comment type="catalytic activity">
    <reaction evidence="26">
        <text>desmosterol + reduced [NADPH--hemoprotein reductase] + O2 = (24Z),26-hydroxydesmosterol + oxidized [NADPH--hemoprotein reductase] + H2O + H(+)</text>
        <dbReference type="Rhea" id="RHEA:53236"/>
        <dbReference type="Rhea" id="RHEA-COMP:11964"/>
        <dbReference type="Rhea" id="RHEA-COMP:11965"/>
        <dbReference type="ChEBI" id="CHEBI:15377"/>
        <dbReference type="ChEBI" id="CHEBI:15378"/>
        <dbReference type="ChEBI" id="CHEBI:15379"/>
        <dbReference type="ChEBI" id="CHEBI:17737"/>
        <dbReference type="ChEBI" id="CHEBI:57618"/>
        <dbReference type="ChEBI" id="CHEBI:58210"/>
        <dbReference type="ChEBI" id="CHEBI:137053"/>
    </reaction>
    <physiologicalReaction direction="left-to-right" evidence="26">
        <dbReference type="Rhea" id="RHEA:53237"/>
    </physiologicalReaction>
</comment>
<keyword evidence="16" id="KW-0770">Synapse</keyword>
<evidence type="ECO:0000256" key="30">
    <source>
        <dbReference type="ARBA" id="ARBA00050991"/>
    </source>
</evidence>
<dbReference type="EC" id="1.14.14.25" evidence="41"/>
<dbReference type="GO" id="GO:0005789">
    <property type="term" value="C:endoplasmic reticulum membrane"/>
    <property type="evidence" value="ECO:0007669"/>
    <property type="project" value="UniProtKB-SubCell"/>
</dbReference>
<comment type="catalytic activity">
    <reaction evidence="38">
        <text>progesterone + reduced [NADPH--hemoprotein reductase] + O2 = 17alpha-hydroxyprogesterone + oxidized [NADPH--hemoprotein reductase] + H2O + H(+)</text>
        <dbReference type="Rhea" id="RHEA:46308"/>
        <dbReference type="Rhea" id="RHEA-COMP:11964"/>
        <dbReference type="Rhea" id="RHEA-COMP:11965"/>
        <dbReference type="ChEBI" id="CHEBI:15377"/>
        <dbReference type="ChEBI" id="CHEBI:15378"/>
        <dbReference type="ChEBI" id="CHEBI:15379"/>
        <dbReference type="ChEBI" id="CHEBI:17026"/>
        <dbReference type="ChEBI" id="CHEBI:17252"/>
        <dbReference type="ChEBI" id="CHEBI:57618"/>
        <dbReference type="ChEBI" id="CHEBI:58210"/>
    </reaction>
    <physiologicalReaction direction="left-to-right" evidence="38">
        <dbReference type="Rhea" id="RHEA:46309"/>
    </physiologicalReaction>
</comment>
<dbReference type="Gene3D" id="1.10.630.10">
    <property type="entry name" value="Cytochrome P450"/>
    <property type="match status" value="1"/>
</dbReference>
<evidence type="ECO:0000256" key="21">
    <source>
        <dbReference type="ARBA" id="ARBA00023221"/>
    </source>
</evidence>
<keyword evidence="21" id="KW-0753">Steroid metabolism</keyword>
<dbReference type="InterPro" id="IPR001128">
    <property type="entry name" value="Cyt_P450"/>
</dbReference>
<evidence type="ECO:0000256" key="26">
    <source>
        <dbReference type="ARBA" id="ARBA00050139"/>
    </source>
</evidence>
<keyword evidence="19 48" id="KW-0472">Membrane</keyword>
<comment type="catalytic activity">
    <reaction evidence="30">
        <text>cholesterol + reduced [NADPH--hemoprotein reductase] + O2 = (24S)-hydroxycholesterol + oxidized [NADPH--hemoprotein reductase] + H2O + H(+)</text>
        <dbReference type="Rhea" id="RHEA:22716"/>
        <dbReference type="Rhea" id="RHEA-COMP:11964"/>
        <dbReference type="Rhea" id="RHEA-COMP:11965"/>
        <dbReference type="ChEBI" id="CHEBI:15377"/>
        <dbReference type="ChEBI" id="CHEBI:15378"/>
        <dbReference type="ChEBI" id="CHEBI:15379"/>
        <dbReference type="ChEBI" id="CHEBI:16113"/>
        <dbReference type="ChEBI" id="CHEBI:34310"/>
        <dbReference type="ChEBI" id="CHEBI:57618"/>
        <dbReference type="ChEBI" id="CHEBI:58210"/>
        <dbReference type="EC" id="1.14.14.25"/>
    </reaction>
    <physiologicalReaction direction="left-to-right" evidence="30">
        <dbReference type="Rhea" id="RHEA:22717"/>
    </physiologicalReaction>
</comment>
<evidence type="ECO:0000256" key="14">
    <source>
        <dbReference type="ARBA" id="ARBA00023002"/>
    </source>
</evidence>
<keyword evidence="12" id="KW-0492">Microsome</keyword>
<evidence type="ECO:0000256" key="37">
    <source>
        <dbReference type="ARBA" id="ARBA00051817"/>
    </source>
</evidence>
<dbReference type="GO" id="GO:0033781">
    <property type="term" value="F:cholesterol 24-hydroxylase activity"/>
    <property type="evidence" value="ECO:0007669"/>
    <property type="project" value="UniProtKB-EC"/>
</dbReference>
<accession>A0A8B7Y7V2</accession>
<comment type="function">
    <text evidence="40">P450 monooxygenase that plays a major role in cholesterol homeostasis in the brain. Primarily catalyzes the hydroxylation (with S stereochemistry) at C-24 of cholesterol side chain, triggering cholesterol diffusion out of neurons and its further degradation. By promoting constant cholesterol elimination in neurons, may activate the mevalonate pathway and coordinate the synthesis of new cholesterol and nonsterol isoprenoids involved in synaptic activity and learning. Further hydroxylates cholesterol derivatives and hormone steroids on both the ring and side chain of these molecules, converting them into active oxysterols involved in lipid signaling and biosynthesis. Acts as an epoxidase converting cholesta-5,24-dien-3beta-ol/desmosterol into (24S),25-epoxycholesterol, an abundant lipid ligand of nuclear NR1H2 and NR1H3 receptors shown to promote neurogenesis in developing brain. May also catalyze the oxidative metabolism of xenobiotics, such as clotrimazole.</text>
</comment>
<comment type="cofactor">
    <cofactor evidence="1 46">
        <name>heme</name>
        <dbReference type="ChEBI" id="CHEBI:30413"/>
    </cofactor>
</comment>
<proteinExistence type="inferred from homology"/>
<dbReference type="PANTHER" id="PTHR24293:SF0">
    <property type="entry name" value="CYP46A1 PROTEIN-RELATED"/>
    <property type="match status" value="1"/>
</dbReference>
<evidence type="ECO:0000256" key="23">
    <source>
        <dbReference type="ARBA" id="ARBA00034106"/>
    </source>
</evidence>
<comment type="catalytic activity">
    <reaction evidence="28">
        <text>(24S)-hydroxycholesterol + reduced [NADPH--hemoprotein reductase] + O2 = 24S,25-dihydroxycholesterol + oxidized [NADPH--hemoprotein reductase] + H2O + H(+)</text>
        <dbReference type="Rhea" id="RHEA:46384"/>
        <dbReference type="Rhea" id="RHEA-COMP:11964"/>
        <dbReference type="Rhea" id="RHEA-COMP:11965"/>
        <dbReference type="ChEBI" id="CHEBI:15377"/>
        <dbReference type="ChEBI" id="CHEBI:15378"/>
        <dbReference type="ChEBI" id="CHEBI:15379"/>
        <dbReference type="ChEBI" id="CHEBI:34310"/>
        <dbReference type="ChEBI" id="CHEBI:57618"/>
        <dbReference type="ChEBI" id="CHEBI:58210"/>
        <dbReference type="ChEBI" id="CHEBI:86074"/>
    </reaction>
    <physiologicalReaction direction="left-to-right" evidence="28">
        <dbReference type="Rhea" id="RHEA:46385"/>
    </physiologicalReaction>
</comment>
<dbReference type="KEGG" id="aplc:110978166"/>
<keyword evidence="15 46" id="KW-0408">Iron</keyword>
<keyword evidence="22" id="KW-0966">Cell projection</keyword>
<evidence type="ECO:0000256" key="18">
    <source>
        <dbReference type="ARBA" id="ARBA00023098"/>
    </source>
</evidence>
<comment type="subcellular location">
    <subcellularLocation>
        <location evidence="3">Cell projection</location>
        <location evidence="3">Dendrite</location>
    </subcellularLocation>
    <subcellularLocation>
        <location evidence="4">Endoplasmic reticulum membrane</location>
        <topology evidence="4">Single-pass membrane protein</topology>
    </subcellularLocation>
    <subcellularLocation>
        <location evidence="2">Microsome membrane</location>
        <topology evidence="2">Single-pass membrane protein</topology>
    </subcellularLocation>
    <subcellularLocation>
        <location evidence="24">Postsynapse</location>
    </subcellularLocation>
    <subcellularLocation>
        <location evidence="23">Presynapse</location>
    </subcellularLocation>
</comment>
<dbReference type="GO" id="GO:0030425">
    <property type="term" value="C:dendrite"/>
    <property type="evidence" value="ECO:0007669"/>
    <property type="project" value="UniProtKB-SubCell"/>
</dbReference>
<dbReference type="Pfam" id="PF00067">
    <property type="entry name" value="p450"/>
    <property type="match status" value="1"/>
</dbReference>
<evidence type="ECO:0000256" key="25">
    <source>
        <dbReference type="ARBA" id="ARBA00049645"/>
    </source>
</evidence>
<evidence type="ECO:0000256" key="35">
    <source>
        <dbReference type="ARBA" id="ARBA00051748"/>
    </source>
</evidence>
<evidence type="ECO:0000256" key="41">
    <source>
        <dbReference type="ARBA" id="ARBA00066440"/>
    </source>
</evidence>
<evidence type="ECO:0000256" key="3">
    <source>
        <dbReference type="ARBA" id="ARBA00004279"/>
    </source>
</evidence>
<evidence type="ECO:0000256" key="5">
    <source>
        <dbReference type="ARBA" id="ARBA00005108"/>
    </source>
</evidence>
<evidence type="ECO:0000256" key="17">
    <source>
        <dbReference type="ARBA" id="ARBA00023033"/>
    </source>
</evidence>
<evidence type="ECO:0000256" key="40">
    <source>
        <dbReference type="ARBA" id="ARBA00054645"/>
    </source>
</evidence>
<comment type="catalytic activity">
    <reaction evidence="31">
        <text>testosterone + reduced [NADPH--hemoprotein reductase] + O2 = 16beta,17beta-dihydroxyandrost-4-en-3-one + oxidized [NADPH--hemoprotein reductase] + H2O + H(+)</text>
        <dbReference type="Rhea" id="RHEA:46304"/>
        <dbReference type="Rhea" id="RHEA-COMP:11964"/>
        <dbReference type="Rhea" id="RHEA-COMP:11965"/>
        <dbReference type="ChEBI" id="CHEBI:15377"/>
        <dbReference type="ChEBI" id="CHEBI:15378"/>
        <dbReference type="ChEBI" id="CHEBI:15379"/>
        <dbReference type="ChEBI" id="CHEBI:17347"/>
        <dbReference type="ChEBI" id="CHEBI:57618"/>
        <dbReference type="ChEBI" id="CHEBI:58210"/>
        <dbReference type="ChEBI" id="CHEBI:83027"/>
    </reaction>
    <physiologicalReaction direction="left-to-right" evidence="31">
        <dbReference type="Rhea" id="RHEA:46305"/>
    </physiologicalReaction>
</comment>
<dbReference type="InterPro" id="IPR039983">
    <property type="entry name" value="CYP46A1"/>
</dbReference>
<evidence type="ECO:0000256" key="7">
    <source>
        <dbReference type="ARBA" id="ARBA00022548"/>
    </source>
</evidence>
<dbReference type="InterPro" id="IPR002401">
    <property type="entry name" value="Cyt_P450_E_grp-I"/>
</dbReference>
<keyword evidence="11" id="KW-0256">Endoplasmic reticulum</keyword>
<keyword evidence="9 48" id="KW-0812">Transmembrane</keyword>
<feature type="binding site" description="axial binding residue" evidence="46">
    <location>
        <position position="456"/>
    </location>
    <ligand>
        <name>heme</name>
        <dbReference type="ChEBI" id="CHEBI:30413"/>
    </ligand>
    <ligandPart>
        <name>Fe</name>
        <dbReference type="ChEBI" id="CHEBI:18248"/>
    </ligandPart>
</feature>
<comment type="catalytic activity">
    <reaction evidence="35">
        <text>cholestanol + reduced [NADPH--hemoprotein reductase] + O2 = (24S)-hydroxycholestanol + oxidized [NADPH--hemoprotein reductase] + H2O + H(+)</text>
        <dbReference type="Rhea" id="RHEA:53808"/>
        <dbReference type="Rhea" id="RHEA-COMP:11964"/>
        <dbReference type="Rhea" id="RHEA-COMP:11965"/>
        <dbReference type="ChEBI" id="CHEBI:15377"/>
        <dbReference type="ChEBI" id="CHEBI:15378"/>
        <dbReference type="ChEBI" id="CHEBI:15379"/>
        <dbReference type="ChEBI" id="CHEBI:57618"/>
        <dbReference type="ChEBI" id="CHEBI:58210"/>
        <dbReference type="ChEBI" id="CHEBI:86570"/>
        <dbReference type="ChEBI" id="CHEBI:137687"/>
    </reaction>
    <physiologicalReaction direction="left-to-right" evidence="35">
        <dbReference type="Rhea" id="RHEA:53809"/>
    </physiologicalReaction>
</comment>
<evidence type="ECO:0000256" key="22">
    <source>
        <dbReference type="ARBA" id="ARBA00023273"/>
    </source>
</evidence>
<evidence type="ECO:0000256" key="12">
    <source>
        <dbReference type="ARBA" id="ARBA00022848"/>
    </source>
</evidence>
<protein>
    <recommendedName>
        <fullName evidence="42">Cholesterol 24-hydroxylase</fullName>
        <ecNumber evidence="41">1.14.14.25</ecNumber>
    </recommendedName>
    <alternativeName>
        <fullName evidence="44">Cholesterol 24-monooxygenase</fullName>
    </alternativeName>
    <alternativeName>
        <fullName evidence="43">Cholesterol 24S-hydroxylase</fullName>
    </alternativeName>
    <alternativeName>
        <fullName evidence="45">Cytochrome P450 46A1</fullName>
    </alternativeName>
</protein>
<evidence type="ECO:0000256" key="44">
    <source>
        <dbReference type="ARBA" id="ARBA00079170"/>
    </source>
</evidence>
<evidence type="ECO:0000256" key="38">
    <source>
        <dbReference type="ARBA" id="ARBA00052074"/>
    </source>
</evidence>
<feature type="transmembrane region" description="Helical" evidence="48">
    <location>
        <begin position="12"/>
        <end position="34"/>
    </location>
</feature>
<evidence type="ECO:0000256" key="47">
    <source>
        <dbReference type="RuleBase" id="RU000461"/>
    </source>
</evidence>
<keyword evidence="18" id="KW-0443">Lipid metabolism</keyword>
<dbReference type="InterPro" id="IPR036396">
    <property type="entry name" value="Cyt_P450_sf"/>
</dbReference>
<keyword evidence="20" id="KW-1207">Sterol metabolism</keyword>
<evidence type="ECO:0000256" key="20">
    <source>
        <dbReference type="ARBA" id="ARBA00023166"/>
    </source>
</evidence>
<organism evidence="49 50">
    <name type="scientific">Acanthaster planci</name>
    <name type="common">Crown-of-thorns starfish</name>
    <dbReference type="NCBI Taxonomy" id="133434"/>
    <lineage>
        <taxon>Eukaryota</taxon>
        <taxon>Metazoa</taxon>
        <taxon>Echinodermata</taxon>
        <taxon>Eleutherozoa</taxon>
        <taxon>Asterozoa</taxon>
        <taxon>Asteroidea</taxon>
        <taxon>Valvatacea</taxon>
        <taxon>Valvatida</taxon>
        <taxon>Acanthasteridae</taxon>
        <taxon>Acanthaster</taxon>
    </lineage>
</organism>
<name>A0A8B7Y7V2_ACAPL</name>
<dbReference type="PRINTS" id="PR00463">
    <property type="entry name" value="EP450I"/>
</dbReference>
<dbReference type="GO" id="GO:0005506">
    <property type="term" value="F:iron ion binding"/>
    <property type="evidence" value="ECO:0007669"/>
    <property type="project" value="InterPro"/>
</dbReference>
<evidence type="ECO:0000256" key="33">
    <source>
        <dbReference type="ARBA" id="ARBA00051527"/>
    </source>
</evidence>
<evidence type="ECO:0000256" key="11">
    <source>
        <dbReference type="ARBA" id="ARBA00022824"/>
    </source>
</evidence>
<dbReference type="GO" id="GO:0098793">
    <property type="term" value="C:presynapse"/>
    <property type="evidence" value="ECO:0007669"/>
    <property type="project" value="UniProtKB-SubCell"/>
</dbReference>
<dbReference type="PANTHER" id="PTHR24293">
    <property type="entry name" value="CYTOCHROME P450 FAMILY 46 SUBFAMILY A"/>
    <property type="match status" value="1"/>
</dbReference>
<evidence type="ECO:0000256" key="15">
    <source>
        <dbReference type="ARBA" id="ARBA00023004"/>
    </source>
</evidence>
<evidence type="ECO:0000256" key="1">
    <source>
        <dbReference type="ARBA" id="ARBA00001971"/>
    </source>
</evidence>
<evidence type="ECO:0000256" key="48">
    <source>
        <dbReference type="SAM" id="Phobius"/>
    </source>
</evidence>
<comment type="catalytic activity">
    <reaction evidence="37">
        <text>7-dehydrocholesterol + reduced [NADPH--hemoprotein reductase] + O2 = cholesta-5,7-dien-3beta,24S-diol + oxidized [NADPH--hemoprotein reductase] + H2O + H(+)</text>
        <dbReference type="Rhea" id="RHEA:53244"/>
        <dbReference type="Rhea" id="RHEA-COMP:11964"/>
        <dbReference type="Rhea" id="RHEA-COMP:11965"/>
        <dbReference type="ChEBI" id="CHEBI:15377"/>
        <dbReference type="ChEBI" id="CHEBI:15378"/>
        <dbReference type="ChEBI" id="CHEBI:15379"/>
        <dbReference type="ChEBI" id="CHEBI:17759"/>
        <dbReference type="ChEBI" id="CHEBI:57618"/>
        <dbReference type="ChEBI" id="CHEBI:58210"/>
        <dbReference type="ChEBI" id="CHEBI:137061"/>
    </reaction>
    <physiologicalReaction direction="left-to-right" evidence="37">
        <dbReference type="Rhea" id="RHEA:53245"/>
    </physiologicalReaction>
</comment>
<comment type="catalytic activity">
    <reaction evidence="27">
        <text>testosterone + reduced [NADPH--hemoprotein reductase] + O2 = 2-hydroxytestosterone + oxidized [NADPH--hemoprotein reductase] + H2O + H(+)</text>
        <dbReference type="Rhea" id="RHEA:46300"/>
        <dbReference type="Rhea" id="RHEA-COMP:11964"/>
        <dbReference type="Rhea" id="RHEA-COMP:11965"/>
        <dbReference type="ChEBI" id="CHEBI:15377"/>
        <dbReference type="ChEBI" id="CHEBI:15378"/>
        <dbReference type="ChEBI" id="CHEBI:15379"/>
        <dbReference type="ChEBI" id="CHEBI:17347"/>
        <dbReference type="ChEBI" id="CHEBI:57618"/>
        <dbReference type="ChEBI" id="CHEBI:58210"/>
        <dbReference type="ChEBI" id="CHEBI:86013"/>
    </reaction>
    <physiologicalReaction direction="left-to-right" evidence="27">
        <dbReference type="Rhea" id="RHEA:46301"/>
    </physiologicalReaction>
</comment>
<comment type="pathway">
    <text evidence="25">Steroid metabolism; cholesterol degradation.</text>
</comment>
<evidence type="ECO:0000256" key="29">
    <source>
        <dbReference type="ARBA" id="ARBA00050696"/>
    </source>
</evidence>